<dbReference type="AlphaFoldDB" id="A0A1F8AE98"/>
<dbReference type="STRING" id="109264.A0A1F8AE98"/>
<dbReference type="PROSITE" id="PS52004">
    <property type="entry name" value="KS3_2"/>
    <property type="match status" value="1"/>
</dbReference>
<dbReference type="InterPro" id="IPR016039">
    <property type="entry name" value="Thiolase-like"/>
</dbReference>
<dbReference type="InterPro" id="IPR014030">
    <property type="entry name" value="Ketoacyl_synth_N"/>
</dbReference>
<evidence type="ECO:0000259" key="4">
    <source>
        <dbReference type="PROSITE" id="PS52004"/>
    </source>
</evidence>
<dbReference type="InterPro" id="IPR014031">
    <property type="entry name" value="Ketoacyl_synth_C"/>
</dbReference>
<dbReference type="Pfam" id="PF00109">
    <property type="entry name" value="ketoacyl-synt"/>
    <property type="match status" value="1"/>
</dbReference>
<evidence type="ECO:0000256" key="3">
    <source>
        <dbReference type="RuleBase" id="RU003694"/>
    </source>
</evidence>
<accession>A0A1F8AE98</accession>
<dbReference type="InterPro" id="IPR020841">
    <property type="entry name" value="PKS_Beta-ketoAc_synthase_dom"/>
</dbReference>
<dbReference type="Pfam" id="PF02801">
    <property type="entry name" value="Ketoacyl-synt_C"/>
    <property type="match status" value="1"/>
</dbReference>
<dbReference type="SMART" id="SM00825">
    <property type="entry name" value="PKS_KS"/>
    <property type="match status" value="1"/>
</dbReference>
<protein>
    <recommendedName>
        <fullName evidence="4">Ketosynthase family 3 (KS3) domain-containing protein</fullName>
    </recommendedName>
</protein>
<dbReference type="InterPro" id="IPR050091">
    <property type="entry name" value="PKS_NRPS_Biosynth_Enz"/>
</dbReference>
<dbReference type="OrthoDB" id="329835at2759"/>
<proteinExistence type="inferred from homology"/>
<dbReference type="GeneID" id="34444741"/>
<reference evidence="5 6" key="1">
    <citation type="journal article" date="2016" name="Genome Biol. Evol.">
        <title>Draft genome sequence of an aflatoxigenic Aspergillus species, A. bombycis.</title>
        <authorList>
            <person name="Moore G.G."/>
            <person name="Mack B.M."/>
            <person name="Beltz S.B."/>
            <person name="Gilbert M.K."/>
        </authorList>
    </citation>
    <scope>NUCLEOTIDE SEQUENCE [LARGE SCALE GENOMIC DNA]</scope>
    <source>
        <strain evidence="6">NRRL 26010</strain>
    </source>
</reference>
<dbReference type="SUPFAM" id="SSF53901">
    <property type="entry name" value="Thiolase-like"/>
    <property type="match status" value="1"/>
</dbReference>
<evidence type="ECO:0000313" key="5">
    <source>
        <dbReference type="EMBL" id="OGM50040.1"/>
    </source>
</evidence>
<sequence length="401" mass="43076">MPDSMPLAIIGVANRFPQEASDTEGFWKLLLRGRQSATPFPKDRINADGYYHPDVNHPGTFRTKEAHFLSEDPAYFDAPFFNITRAELLSMDPRQRLLLENVYHALENAGIRLDQAASSKTAVFVAGSSHDHLISSNIDPGTTCNHQVTGTHDSCVANRVSWSFNLKGPSIYVDTACSGGLVTVHLAAQSLKLGECEMAIASGVNYLGCPQEFTTLNHGGFLGSKGRCFSFDHRAEGYARAEGVGTIIIKPLPAAIRDCDTIRAIIRGTAANQDGHTPGISLPSEVAQERLIQEAYHIAGLDPNDTSFVEAHGTGTVAGDVTESRAIAGAFNSVKRSLPLYVGSLKSGIGHLESVAGIAGIIKSILVLESGIIPQNVNLEIINPETQAKRLNLAFPAKYMP</sequence>
<dbReference type="RefSeq" id="XP_022393757.1">
    <property type="nucleotide sequence ID" value="XM_022528481.1"/>
</dbReference>
<dbReference type="GO" id="GO:0044550">
    <property type="term" value="P:secondary metabolite biosynthetic process"/>
    <property type="evidence" value="ECO:0007669"/>
    <property type="project" value="TreeGrafter"/>
</dbReference>
<dbReference type="PANTHER" id="PTHR43775">
    <property type="entry name" value="FATTY ACID SYNTHASE"/>
    <property type="match status" value="1"/>
</dbReference>
<feature type="domain" description="Ketosynthase family 3 (KS3)" evidence="4">
    <location>
        <begin position="4"/>
        <end position="401"/>
    </location>
</feature>
<organism evidence="5 6">
    <name type="scientific">Aspergillus bombycis</name>
    <dbReference type="NCBI Taxonomy" id="109264"/>
    <lineage>
        <taxon>Eukaryota</taxon>
        <taxon>Fungi</taxon>
        <taxon>Dikarya</taxon>
        <taxon>Ascomycota</taxon>
        <taxon>Pezizomycotina</taxon>
        <taxon>Eurotiomycetes</taxon>
        <taxon>Eurotiomycetidae</taxon>
        <taxon>Eurotiales</taxon>
        <taxon>Aspergillaceae</taxon>
        <taxon>Aspergillus</taxon>
    </lineage>
</organism>
<evidence type="ECO:0000313" key="6">
    <source>
        <dbReference type="Proteomes" id="UP000179179"/>
    </source>
</evidence>
<keyword evidence="6" id="KW-1185">Reference proteome</keyword>
<evidence type="ECO:0000256" key="2">
    <source>
        <dbReference type="ARBA" id="ARBA00022553"/>
    </source>
</evidence>
<keyword evidence="3" id="KW-0808">Transferase</keyword>
<dbReference type="PANTHER" id="PTHR43775:SF29">
    <property type="entry name" value="ASPERFURANONE POLYKETIDE SYNTHASE AFOG-RELATED"/>
    <property type="match status" value="1"/>
</dbReference>
<comment type="similarity">
    <text evidence="3">Belongs to the thiolase-like superfamily. Beta-ketoacyl-ACP synthases family.</text>
</comment>
<evidence type="ECO:0000256" key="1">
    <source>
        <dbReference type="ARBA" id="ARBA00022450"/>
    </source>
</evidence>
<name>A0A1F8AE98_9EURO</name>
<dbReference type="GO" id="GO:0004312">
    <property type="term" value="F:fatty acid synthase activity"/>
    <property type="evidence" value="ECO:0007669"/>
    <property type="project" value="TreeGrafter"/>
</dbReference>
<comment type="caution">
    <text evidence="5">The sequence shown here is derived from an EMBL/GenBank/DDBJ whole genome shotgun (WGS) entry which is preliminary data.</text>
</comment>
<keyword evidence="1" id="KW-0596">Phosphopantetheine</keyword>
<gene>
    <name evidence="5" type="ORF">ABOM_001351</name>
</gene>
<dbReference type="EMBL" id="LYCR01000005">
    <property type="protein sequence ID" value="OGM50040.1"/>
    <property type="molecule type" value="Genomic_DNA"/>
</dbReference>
<dbReference type="GO" id="GO:0006633">
    <property type="term" value="P:fatty acid biosynthetic process"/>
    <property type="evidence" value="ECO:0007669"/>
    <property type="project" value="TreeGrafter"/>
</dbReference>
<dbReference type="Proteomes" id="UP000179179">
    <property type="component" value="Unassembled WGS sequence"/>
</dbReference>
<dbReference type="CDD" id="cd00833">
    <property type="entry name" value="PKS"/>
    <property type="match status" value="1"/>
</dbReference>
<keyword evidence="2" id="KW-0597">Phosphoprotein</keyword>
<dbReference type="Gene3D" id="3.40.47.10">
    <property type="match status" value="1"/>
</dbReference>